<evidence type="ECO:0000256" key="4">
    <source>
        <dbReference type="ARBA" id="ARBA00023242"/>
    </source>
</evidence>
<feature type="compositionally biased region" description="Low complexity" evidence="6">
    <location>
        <begin position="393"/>
        <end position="415"/>
    </location>
</feature>
<keyword evidence="2 5" id="KW-0238">DNA-binding</keyword>
<comment type="similarity">
    <text evidence="1">Belongs to the TALE/M-ATYP homeobox family.</text>
</comment>
<feature type="region of interest" description="Disordered" evidence="6">
    <location>
        <begin position="349"/>
        <end position="429"/>
    </location>
</feature>
<feature type="compositionally biased region" description="Low complexity" evidence="6">
    <location>
        <begin position="178"/>
        <end position="196"/>
    </location>
</feature>
<feature type="compositionally biased region" description="Low complexity" evidence="6">
    <location>
        <begin position="598"/>
        <end position="610"/>
    </location>
</feature>
<evidence type="ECO:0000256" key="1">
    <source>
        <dbReference type="ARBA" id="ARBA00005800"/>
    </source>
</evidence>
<feature type="compositionally biased region" description="Polar residues" evidence="6">
    <location>
        <begin position="328"/>
        <end position="341"/>
    </location>
</feature>
<feature type="region of interest" description="Disordered" evidence="6">
    <location>
        <begin position="43"/>
        <end position="120"/>
    </location>
</feature>
<evidence type="ECO:0000256" key="6">
    <source>
        <dbReference type="SAM" id="MobiDB-lite"/>
    </source>
</evidence>
<evidence type="ECO:0000259" key="7">
    <source>
        <dbReference type="PROSITE" id="PS50071"/>
    </source>
</evidence>
<feature type="domain" description="Homeobox" evidence="7">
    <location>
        <begin position="418"/>
        <end position="481"/>
    </location>
</feature>
<dbReference type="CDD" id="cd00086">
    <property type="entry name" value="homeodomain"/>
    <property type="match status" value="1"/>
</dbReference>
<proteinExistence type="inferred from homology"/>
<feature type="region of interest" description="Disordered" evidence="6">
    <location>
        <begin position="481"/>
        <end position="524"/>
    </location>
</feature>
<evidence type="ECO:0000256" key="5">
    <source>
        <dbReference type="PROSITE-ProRule" id="PRU00108"/>
    </source>
</evidence>
<dbReference type="AlphaFoldDB" id="A0A067NBC7"/>
<keyword evidence="4 5" id="KW-0539">Nucleus</keyword>
<dbReference type="OrthoDB" id="10056939at2759"/>
<name>A0A067NBC7_PLEO1</name>
<feature type="region of interest" description="Disordered" evidence="6">
    <location>
        <begin position="322"/>
        <end position="341"/>
    </location>
</feature>
<dbReference type="SUPFAM" id="SSF46689">
    <property type="entry name" value="Homeodomain-like"/>
    <property type="match status" value="1"/>
</dbReference>
<dbReference type="PROSITE" id="PS50071">
    <property type="entry name" value="HOMEOBOX_2"/>
    <property type="match status" value="1"/>
</dbReference>
<dbReference type="InterPro" id="IPR008422">
    <property type="entry name" value="KN_HD"/>
</dbReference>
<feature type="compositionally biased region" description="Low complexity" evidence="6">
    <location>
        <begin position="501"/>
        <end position="524"/>
    </location>
</feature>
<feature type="compositionally biased region" description="Pro residues" evidence="6">
    <location>
        <begin position="383"/>
        <end position="392"/>
    </location>
</feature>
<feature type="compositionally biased region" description="Low complexity" evidence="6">
    <location>
        <begin position="232"/>
        <end position="245"/>
    </location>
</feature>
<evidence type="ECO:0000256" key="2">
    <source>
        <dbReference type="ARBA" id="ARBA00023125"/>
    </source>
</evidence>
<dbReference type="InParanoid" id="A0A067NBC7"/>
<evidence type="ECO:0000256" key="3">
    <source>
        <dbReference type="ARBA" id="ARBA00023155"/>
    </source>
</evidence>
<dbReference type="InterPro" id="IPR001356">
    <property type="entry name" value="HD"/>
</dbReference>
<dbReference type="SMART" id="SM00389">
    <property type="entry name" value="HOX"/>
    <property type="match status" value="1"/>
</dbReference>
<evidence type="ECO:0000313" key="9">
    <source>
        <dbReference type="Proteomes" id="UP000027073"/>
    </source>
</evidence>
<dbReference type="InterPro" id="IPR009057">
    <property type="entry name" value="Homeodomain-like_sf"/>
</dbReference>
<dbReference type="EMBL" id="KL198010">
    <property type="protein sequence ID" value="KDQ25308.1"/>
    <property type="molecule type" value="Genomic_DNA"/>
</dbReference>
<dbReference type="InterPro" id="IPR050224">
    <property type="entry name" value="TALE_homeobox"/>
</dbReference>
<dbReference type="PANTHER" id="PTHR11850">
    <property type="entry name" value="HOMEOBOX PROTEIN TRANSCRIPTION FACTORS"/>
    <property type="match status" value="1"/>
</dbReference>
<organism evidence="8 9">
    <name type="scientific">Pleurotus ostreatus (strain PC15)</name>
    <name type="common">Oyster mushroom</name>
    <dbReference type="NCBI Taxonomy" id="1137138"/>
    <lineage>
        <taxon>Eukaryota</taxon>
        <taxon>Fungi</taxon>
        <taxon>Dikarya</taxon>
        <taxon>Basidiomycota</taxon>
        <taxon>Agaricomycotina</taxon>
        <taxon>Agaricomycetes</taxon>
        <taxon>Agaricomycetidae</taxon>
        <taxon>Agaricales</taxon>
        <taxon>Pleurotineae</taxon>
        <taxon>Pleurotaceae</taxon>
        <taxon>Pleurotus</taxon>
    </lineage>
</organism>
<feature type="compositionally biased region" description="Low complexity" evidence="6">
    <location>
        <begin position="58"/>
        <end position="69"/>
    </location>
</feature>
<dbReference type="STRING" id="1137138.A0A067NBC7"/>
<keyword evidence="3 5" id="KW-0371">Homeobox</keyword>
<feature type="compositionally biased region" description="Low complexity" evidence="6">
    <location>
        <begin position="77"/>
        <end position="94"/>
    </location>
</feature>
<feature type="compositionally biased region" description="Polar residues" evidence="6">
    <location>
        <begin position="620"/>
        <end position="634"/>
    </location>
</feature>
<dbReference type="GO" id="GO:0006355">
    <property type="term" value="P:regulation of DNA-templated transcription"/>
    <property type="evidence" value="ECO:0007669"/>
    <property type="project" value="InterPro"/>
</dbReference>
<gene>
    <name evidence="8" type="ORF">PLEOSDRAFT_1106249</name>
</gene>
<dbReference type="GO" id="GO:0005634">
    <property type="term" value="C:nucleus"/>
    <property type="evidence" value="ECO:0007669"/>
    <property type="project" value="UniProtKB-SubCell"/>
</dbReference>
<reference evidence="9" key="1">
    <citation type="journal article" date="2014" name="Proc. Natl. Acad. Sci. U.S.A.">
        <title>Extensive sampling of basidiomycete genomes demonstrates inadequacy of the white-rot/brown-rot paradigm for wood decay fungi.</title>
        <authorList>
            <person name="Riley R."/>
            <person name="Salamov A.A."/>
            <person name="Brown D.W."/>
            <person name="Nagy L.G."/>
            <person name="Floudas D."/>
            <person name="Held B.W."/>
            <person name="Levasseur A."/>
            <person name="Lombard V."/>
            <person name="Morin E."/>
            <person name="Otillar R."/>
            <person name="Lindquist E.A."/>
            <person name="Sun H."/>
            <person name="LaButti K.M."/>
            <person name="Schmutz J."/>
            <person name="Jabbour D."/>
            <person name="Luo H."/>
            <person name="Baker S.E."/>
            <person name="Pisabarro A.G."/>
            <person name="Walton J.D."/>
            <person name="Blanchette R.A."/>
            <person name="Henrissat B."/>
            <person name="Martin F."/>
            <person name="Cullen D."/>
            <person name="Hibbett D.S."/>
            <person name="Grigoriev I.V."/>
        </authorList>
    </citation>
    <scope>NUCLEOTIDE SEQUENCE [LARGE SCALE GENOMIC DNA]</scope>
    <source>
        <strain evidence="9">PC15</strain>
    </source>
</reference>
<dbReference type="Proteomes" id="UP000027073">
    <property type="component" value="Unassembled WGS sequence"/>
</dbReference>
<feature type="compositionally biased region" description="Polar residues" evidence="6">
    <location>
        <begin position="268"/>
        <end position="284"/>
    </location>
</feature>
<dbReference type="HOGENOM" id="CLU_017162_0_0_1"/>
<feature type="compositionally biased region" description="Low complexity" evidence="6">
    <location>
        <begin position="290"/>
        <end position="309"/>
    </location>
</feature>
<feature type="region of interest" description="Disordered" evidence="6">
    <location>
        <begin position="571"/>
        <end position="634"/>
    </location>
</feature>
<protein>
    <recommendedName>
        <fullName evidence="7">Homeobox domain-containing protein</fullName>
    </recommendedName>
</protein>
<accession>A0A067NBC7</accession>
<comment type="subcellular location">
    <subcellularLocation>
        <location evidence="5">Nucleus</location>
    </subcellularLocation>
</comment>
<sequence length="634" mass="68633">MIEQKTTELNTYNVAQLQFALADSKCDALGNFVQDLSPSNSPPLISLVHPPPSSTPATTGLSSLHGTTTIDYDSRRMSSSATSAADTDSSSMMSNKRPLTPSDDSPDPKRQRDDADGDVDGVKVQLPSIFTSFEDSQTSPSLLPSTFRLEASRRASLPTLSSSSVRHAPYPPTSLRQAYAPSSTPSSTFSSYTFPPTEDHGHKPRPGRLSTDLHLNLGSTPPTPFDSPYPNASSSSSTSATTPSTHFDSPLVGDYQQHNRHHQGLSPYMSTSADQSDSWNNPSGSGIIRPSSTPGQLSSSSSSSTSPSLLNKYQLDSLRHSSFGAAPQYNNPQYSNHQQQHQMFAGSARISGQLDRRSSGIKSDWSFPAPDGGAHSTPHSPSRSPPSIPIPPHHNLLPNHPTSPMPSSSPNNTSSLVDRPTRKRGKLPKETTDYLKAWLHRHSDHPYPSEEEKKQLCGATGLSMSQVSNWMINARRRILAPAHRASSGPTTTAPFPPIRASMSSLSSNSPHSAHPHHLSSSPYPLLHSGMNSGLHPHYSNGGMNMGGFDPLVRRASMPADTLQLYHPMTLQSLPSTPTHHHPSHLHDSPPPQHHQHSSHPSPHHQQQQQQYGGGYHQQQEYNNSRGGSAYGTPQ</sequence>
<evidence type="ECO:0000313" key="8">
    <source>
        <dbReference type="EMBL" id="KDQ25308.1"/>
    </source>
</evidence>
<dbReference type="Gene3D" id="1.10.10.60">
    <property type="entry name" value="Homeodomain-like"/>
    <property type="match status" value="1"/>
</dbReference>
<dbReference type="Pfam" id="PF05920">
    <property type="entry name" value="Homeobox_KN"/>
    <property type="match status" value="1"/>
</dbReference>
<feature type="region of interest" description="Disordered" evidence="6">
    <location>
        <begin position="156"/>
        <end position="309"/>
    </location>
</feature>
<dbReference type="GO" id="GO:0003677">
    <property type="term" value="F:DNA binding"/>
    <property type="evidence" value="ECO:0007669"/>
    <property type="project" value="UniProtKB-UniRule"/>
</dbReference>
<feature type="DNA-binding region" description="Homeobox" evidence="5">
    <location>
        <begin position="420"/>
        <end position="482"/>
    </location>
</feature>
<dbReference type="VEuPathDB" id="FungiDB:PLEOSDRAFT_1106249"/>